<accession>A0A179FKI5</accession>
<dbReference type="EMBL" id="LSBH01000013">
    <property type="protein sequence ID" value="OAQ65731.1"/>
    <property type="molecule type" value="Genomic_DNA"/>
</dbReference>
<proteinExistence type="predicted"/>
<protein>
    <submittedName>
        <fullName evidence="1">Uncharacterized protein</fullName>
    </submittedName>
</protein>
<sequence>MSDSSMLPMDINSDIPEDLFHILLTVVDLKRDTSGGTRSHFVLGTRGTLRAAKAYSIIALRRLGFHDDDFAQFDIRPSVELEQWPHGEGVITYARAVSGEEFLVSIDTTPNNESLRLKSSSHMGNEAEDEGTLRLPDGAQFLHYVVQTTIDYNSDRSGSAQTVEIEGAYVHRADAWTAAHQCLSDERENFVEYDSRGDVEFFGEWPFDEDVAVHAVTETGQNYFVAVKAPPHEVVKHGTELRMAAEQHEIGDAVKYQTVC</sequence>
<dbReference type="Proteomes" id="UP000078240">
    <property type="component" value="Unassembled WGS sequence"/>
</dbReference>
<name>A0A179FKI5_PURLI</name>
<evidence type="ECO:0000313" key="2">
    <source>
        <dbReference type="Proteomes" id="UP000078240"/>
    </source>
</evidence>
<evidence type="ECO:0000313" key="1">
    <source>
        <dbReference type="EMBL" id="OAQ65731.1"/>
    </source>
</evidence>
<dbReference type="AlphaFoldDB" id="A0A179FKI5"/>
<gene>
    <name evidence="1" type="ORF">VFPBJ_11124</name>
</gene>
<organism evidence="1 2">
    <name type="scientific">Purpureocillium lilacinum</name>
    <name type="common">Paecilomyces lilacinus</name>
    <dbReference type="NCBI Taxonomy" id="33203"/>
    <lineage>
        <taxon>Eukaryota</taxon>
        <taxon>Fungi</taxon>
        <taxon>Dikarya</taxon>
        <taxon>Ascomycota</taxon>
        <taxon>Pezizomycotina</taxon>
        <taxon>Sordariomycetes</taxon>
        <taxon>Hypocreomycetidae</taxon>
        <taxon>Hypocreales</taxon>
        <taxon>Ophiocordycipitaceae</taxon>
        <taxon>Purpureocillium</taxon>
    </lineage>
</organism>
<reference evidence="1 2" key="1">
    <citation type="submission" date="2016-01" db="EMBL/GenBank/DDBJ databases">
        <title>Biosynthesis of antibiotic leucinostatins and their inhibition on Phytophthora in bio-control Purpureocillium lilacinum.</title>
        <authorList>
            <person name="Wang G."/>
            <person name="Liu Z."/>
            <person name="Lin R."/>
            <person name="Li E."/>
            <person name="Mao Z."/>
            <person name="Ling J."/>
            <person name="Yin W."/>
            <person name="Xie B."/>
        </authorList>
    </citation>
    <scope>NUCLEOTIDE SEQUENCE [LARGE SCALE GENOMIC DNA]</scope>
    <source>
        <strain evidence="1">PLBJ-1</strain>
    </source>
</reference>
<comment type="caution">
    <text evidence="1">The sequence shown here is derived from an EMBL/GenBank/DDBJ whole genome shotgun (WGS) entry which is preliminary data.</text>
</comment>